<evidence type="ECO:0000256" key="3">
    <source>
        <dbReference type="ARBA" id="ARBA00022475"/>
    </source>
</evidence>
<feature type="region of interest" description="Disordered" evidence="10">
    <location>
        <begin position="50"/>
        <end position="78"/>
    </location>
</feature>
<dbReference type="GO" id="GO:0008320">
    <property type="term" value="F:protein transmembrane transporter activity"/>
    <property type="evidence" value="ECO:0007669"/>
    <property type="project" value="UniProtKB-UniRule"/>
</dbReference>
<protein>
    <recommendedName>
        <fullName evidence="9">Sec-independent protein translocase protein TatA</fullName>
    </recommendedName>
</protein>
<evidence type="ECO:0000256" key="7">
    <source>
        <dbReference type="ARBA" id="ARBA00023010"/>
    </source>
</evidence>
<feature type="transmembrane region" description="Helical" evidence="9">
    <location>
        <begin position="12"/>
        <end position="33"/>
    </location>
</feature>
<keyword evidence="2 9" id="KW-0813">Transport</keyword>
<gene>
    <name evidence="9" type="primary">tatA</name>
    <name evidence="11" type="ORF">AXK11_01920</name>
</gene>
<dbReference type="AlphaFoldDB" id="A0A139SSM9"/>
<dbReference type="Pfam" id="PF02416">
    <property type="entry name" value="TatA_B_E"/>
    <property type="match status" value="1"/>
</dbReference>
<keyword evidence="3 9" id="KW-1003">Cell membrane</keyword>
<keyword evidence="5 9" id="KW-0653">Protein transport</keyword>
<evidence type="ECO:0000313" key="12">
    <source>
        <dbReference type="Proteomes" id="UP000070058"/>
    </source>
</evidence>
<dbReference type="STRING" id="1548207.AXK11_01920"/>
<name>A0A139SSM9_9BACT</name>
<evidence type="ECO:0000256" key="2">
    <source>
        <dbReference type="ARBA" id="ARBA00022448"/>
    </source>
</evidence>
<evidence type="ECO:0000256" key="4">
    <source>
        <dbReference type="ARBA" id="ARBA00022692"/>
    </source>
</evidence>
<sequence length="78" mass="8110">METLTTVPQLAVFGIGVPELLLIFGVLILLFGATKLPSLAKGLGQSIKEFKKASQETSEDEAPKPTAAAPKDSNSPSA</sequence>
<comment type="subunit">
    <text evidence="9">Forms a complex with TatC.</text>
</comment>
<comment type="similarity">
    <text evidence="9">Belongs to the TatA/E family.</text>
</comment>
<dbReference type="Proteomes" id="UP000070058">
    <property type="component" value="Unassembled WGS sequence"/>
</dbReference>
<evidence type="ECO:0000256" key="6">
    <source>
        <dbReference type="ARBA" id="ARBA00022989"/>
    </source>
</evidence>
<dbReference type="OrthoDB" id="9812812at2"/>
<dbReference type="Gene3D" id="1.20.5.3310">
    <property type="match status" value="1"/>
</dbReference>
<evidence type="ECO:0000256" key="1">
    <source>
        <dbReference type="ARBA" id="ARBA00004162"/>
    </source>
</evidence>
<dbReference type="NCBIfam" id="TIGR01411">
    <property type="entry name" value="tatAE"/>
    <property type="match status" value="1"/>
</dbReference>
<dbReference type="PANTHER" id="PTHR42982:SF1">
    <property type="entry name" value="SEC-INDEPENDENT PROTEIN TRANSLOCASE PROTEIN TATA"/>
    <property type="match status" value="1"/>
</dbReference>
<accession>A0A139SSM9</accession>
<keyword evidence="6 9" id="KW-1133">Transmembrane helix</keyword>
<dbReference type="InterPro" id="IPR003369">
    <property type="entry name" value="TatA/B/E"/>
</dbReference>
<dbReference type="HAMAP" id="MF_00236">
    <property type="entry name" value="TatA_E"/>
    <property type="match status" value="1"/>
</dbReference>
<dbReference type="GO" id="GO:0033281">
    <property type="term" value="C:TAT protein transport complex"/>
    <property type="evidence" value="ECO:0007669"/>
    <property type="project" value="UniProtKB-UniRule"/>
</dbReference>
<keyword evidence="8 9" id="KW-0472">Membrane</keyword>
<evidence type="ECO:0000256" key="9">
    <source>
        <dbReference type="HAMAP-Rule" id="MF_00236"/>
    </source>
</evidence>
<dbReference type="RefSeq" id="WP_068628708.1">
    <property type="nucleotide sequence ID" value="NZ_LSZQ01000013.1"/>
</dbReference>
<proteinExistence type="inferred from homology"/>
<keyword evidence="12" id="KW-1185">Reference proteome</keyword>
<keyword evidence="7 9" id="KW-0811">Translocation</keyword>
<evidence type="ECO:0000256" key="5">
    <source>
        <dbReference type="ARBA" id="ARBA00022927"/>
    </source>
</evidence>
<dbReference type="InterPro" id="IPR006312">
    <property type="entry name" value="TatA/E"/>
</dbReference>
<evidence type="ECO:0000313" key="11">
    <source>
        <dbReference type="EMBL" id="KXU37579.1"/>
    </source>
</evidence>
<dbReference type="GO" id="GO:0043953">
    <property type="term" value="P:protein transport by the Tat complex"/>
    <property type="evidence" value="ECO:0007669"/>
    <property type="project" value="UniProtKB-UniRule"/>
</dbReference>
<evidence type="ECO:0000256" key="10">
    <source>
        <dbReference type="SAM" id="MobiDB-lite"/>
    </source>
</evidence>
<comment type="subcellular location">
    <subcellularLocation>
        <location evidence="1 9">Cell membrane</location>
        <topology evidence="1 9">Single-pass membrane protein</topology>
    </subcellularLocation>
</comment>
<evidence type="ECO:0000256" key="8">
    <source>
        <dbReference type="ARBA" id="ARBA00023136"/>
    </source>
</evidence>
<keyword evidence="4 9" id="KW-0812">Transmembrane</keyword>
<reference evidence="12" key="1">
    <citation type="submission" date="2016-02" db="EMBL/GenBank/DDBJ databases">
        <authorList>
            <person name="Sanders J.G."/>
            <person name="Lin J.Y."/>
            <person name="Wertz J.T."/>
            <person name="Russell J.A."/>
            <person name="Moreau C.S."/>
            <person name="Powell S."/>
        </authorList>
    </citation>
    <scope>NUCLEOTIDE SEQUENCE [LARGE SCALE GENOMIC DNA]</scope>
    <source>
        <strain evidence="12">CAG34</strain>
    </source>
</reference>
<organism evidence="11 12">
    <name type="scientific">Cephaloticoccus primus</name>
    <dbReference type="NCBI Taxonomy" id="1548207"/>
    <lineage>
        <taxon>Bacteria</taxon>
        <taxon>Pseudomonadati</taxon>
        <taxon>Verrucomicrobiota</taxon>
        <taxon>Opitutia</taxon>
        <taxon>Opitutales</taxon>
        <taxon>Opitutaceae</taxon>
        <taxon>Cephaloticoccus</taxon>
    </lineage>
</organism>
<dbReference type="EMBL" id="LSZQ01000013">
    <property type="protein sequence ID" value="KXU37579.1"/>
    <property type="molecule type" value="Genomic_DNA"/>
</dbReference>
<comment type="caution">
    <text evidence="11">The sequence shown here is derived from an EMBL/GenBank/DDBJ whole genome shotgun (WGS) entry which is preliminary data.</text>
</comment>
<dbReference type="PANTHER" id="PTHR42982">
    <property type="entry name" value="SEC-INDEPENDENT PROTEIN TRANSLOCASE PROTEIN TATA"/>
    <property type="match status" value="1"/>
</dbReference>
<comment type="function">
    <text evidence="9">Part of the twin-arginine translocation (Tat) system that transports large folded proteins containing a characteristic twin-arginine motif in their signal peptide across membranes. TatA could form the protein-conducting channel of the Tat system.</text>
</comment>